<organism evidence="1 2">
    <name type="scientific">Ditylenchus dipsaci</name>
    <dbReference type="NCBI Taxonomy" id="166011"/>
    <lineage>
        <taxon>Eukaryota</taxon>
        <taxon>Metazoa</taxon>
        <taxon>Ecdysozoa</taxon>
        <taxon>Nematoda</taxon>
        <taxon>Chromadorea</taxon>
        <taxon>Rhabditida</taxon>
        <taxon>Tylenchina</taxon>
        <taxon>Tylenchomorpha</taxon>
        <taxon>Sphaerularioidea</taxon>
        <taxon>Anguinidae</taxon>
        <taxon>Anguininae</taxon>
        <taxon>Ditylenchus</taxon>
    </lineage>
</organism>
<keyword evidence="1" id="KW-1185">Reference proteome</keyword>
<evidence type="ECO:0000313" key="1">
    <source>
        <dbReference type="Proteomes" id="UP000887574"/>
    </source>
</evidence>
<dbReference type="Proteomes" id="UP000887574">
    <property type="component" value="Unplaced"/>
</dbReference>
<proteinExistence type="predicted"/>
<protein>
    <submittedName>
        <fullName evidence="2">Uncharacterized protein</fullName>
    </submittedName>
</protein>
<sequence>MFESTQLFKARIVYTKTSRRSTPFTEEFYKLMKDFAPVVTWLIGCFHIQNNWEHHWLIANEYHMIVDSSSLA</sequence>
<reference evidence="2" key="1">
    <citation type="submission" date="2022-11" db="UniProtKB">
        <authorList>
            <consortium name="WormBaseParasite"/>
        </authorList>
    </citation>
    <scope>IDENTIFICATION</scope>
</reference>
<dbReference type="AlphaFoldDB" id="A0A915DK40"/>
<name>A0A915DK40_9BILA</name>
<evidence type="ECO:0000313" key="2">
    <source>
        <dbReference type="WBParaSite" id="jg20095"/>
    </source>
</evidence>
<accession>A0A915DK40</accession>
<dbReference type="WBParaSite" id="jg20095">
    <property type="protein sequence ID" value="jg20095"/>
    <property type="gene ID" value="jg20095"/>
</dbReference>